<dbReference type="KEGG" id="nvi:100678930"/>
<proteinExistence type="predicted"/>
<name>A0A7M7GD53_NASVI</name>
<dbReference type="EnsemblMetazoa" id="XM_003425105">
    <property type="protein sequence ID" value="XP_003425153"/>
    <property type="gene ID" value="LOC100678930"/>
</dbReference>
<dbReference type="AlphaFoldDB" id="A0A7M7GD53"/>
<gene>
    <name evidence="2" type="primary">100678930</name>
</gene>
<evidence type="ECO:0000256" key="1">
    <source>
        <dbReference type="SAM" id="Coils"/>
    </source>
</evidence>
<keyword evidence="3" id="KW-1185">Reference proteome</keyword>
<sequence length="259" mass="29534">MDSIKRADSTHSISSIVSDCSPNNDDPEIKTKTNSMLKLILEAISDTNAENSALGNEVLELLNILKFDTKSLPTDIREGLQTTSAILKSEGLPAVDETALQLCLEKKKIQSKMKEREERLLKAKYNAAFAKYNALQEKLNRIRKEIEEIEDTLQLKMSNDENTESDRILWSNRLHDYKDAIKKMEQELDTLQSKEIGLDSTLQKSSLLMNKLNDLSQLNSSLKRYGDLPPNLLQAKIMLESKTQELEEIENLIYEKMNN</sequence>
<feature type="coiled-coil region" evidence="1">
    <location>
        <begin position="232"/>
        <end position="259"/>
    </location>
</feature>
<protein>
    <submittedName>
        <fullName evidence="2">Uncharacterized protein</fullName>
    </submittedName>
</protein>
<dbReference type="OrthoDB" id="8185744at2759"/>
<feature type="coiled-coil region" evidence="1">
    <location>
        <begin position="125"/>
        <end position="194"/>
    </location>
</feature>
<dbReference type="Proteomes" id="UP000002358">
    <property type="component" value="Chromosome 2"/>
</dbReference>
<dbReference type="OMA" id="DKLFRNC"/>
<dbReference type="InParanoid" id="A0A7M7GD53"/>
<evidence type="ECO:0000313" key="2">
    <source>
        <dbReference type="EnsemblMetazoa" id="XP_003425153"/>
    </source>
</evidence>
<accession>A0A7M7GD53</accession>
<evidence type="ECO:0000313" key="3">
    <source>
        <dbReference type="Proteomes" id="UP000002358"/>
    </source>
</evidence>
<organism evidence="2 3">
    <name type="scientific">Nasonia vitripennis</name>
    <name type="common">Parasitic wasp</name>
    <dbReference type="NCBI Taxonomy" id="7425"/>
    <lineage>
        <taxon>Eukaryota</taxon>
        <taxon>Metazoa</taxon>
        <taxon>Ecdysozoa</taxon>
        <taxon>Arthropoda</taxon>
        <taxon>Hexapoda</taxon>
        <taxon>Insecta</taxon>
        <taxon>Pterygota</taxon>
        <taxon>Neoptera</taxon>
        <taxon>Endopterygota</taxon>
        <taxon>Hymenoptera</taxon>
        <taxon>Apocrita</taxon>
        <taxon>Proctotrupomorpha</taxon>
        <taxon>Chalcidoidea</taxon>
        <taxon>Pteromalidae</taxon>
        <taxon>Pteromalinae</taxon>
        <taxon>Nasonia</taxon>
    </lineage>
</organism>
<reference evidence="2" key="1">
    <citation type="submission" date="2021-01" db="UniProtKB">
        <authorList>
            <consortium name="EnsemblMetazoa"/>
        </authorList>
    </citation>
    <scope>IDENTIFICATION</scope>
</reference>
<dbReference type="SMR" id="A0A7M7GD53"/>
<keyword evidence="1" id="KW-0175">Coiled coil</keyword>